<dbReference type="InterPro" id="IPR008670">
    <property type="entry name" value="CoA_reduct_LuxC"/>
</dbReference>
<keyword evidence="3" id="KW-1185">Reference proteome</keyword>
<comment type="caution">
    <text evidence="2">The sequence shown here is derived from an EMBL/GenBank/DDBJ whole genome shotgun (WGS) entry which is preliminary data.</text>
</comment>
<organism evidence="2 3">
    <name type="scientific">Chryseosolibacter indicus</name>
    <dbReference type="NCBI Taxonomy" id="2782351"/>
    <lineage>
        <taxon>Bacteria</taxon>
        <taxon>Pseudomonadati</taxon>
        <taxon>Bacteroidota</taxon>
        <taxon>Cytophagia</taxon>
        <taxon>Cytophagales</taxon>
        <taxon>Chryseotaleaceae</taxon>
        <taxon>Chryseosolibacter</taxon>
    </lineage>
</organism>
<dbReference type="InterPro" id="IPR016161">
    <property type="entry name" value="Ald_DH/histidinol_DH"/>
</dbReference>
<sequence length="335" mass="38457">MNSKDRITAFEKLGNYLLAIDKAELEWISSKAVNENSWFANESVSTAIEALSTVLTRRNLEEWLSPYKLQENTTKTIAVVMAGNIPLVGFHDLLSILITGNRILIKPSSKDSVLLKFVINKLLEIEPRFRESISFTEQLKNFDAVIATGSDNSSRYFEYYFSKYPHIIRKNRSSCALLTGFENEQELYDLGKDVFTYFGLGCRNVSKLLVPNEFDFTKLLNAWTPYKNIMHHHKYHNNYDYQKSILLVNRIPFLDSEFVLLQENERLLSPISVVFYEFYDSWEAATAKLKSQSDKIQCIVGNAKPATVKIGQAQLPQLNDYADQIDTIAFLQSLQ</sequence>
<evidence type="ECO:0000256" key="1">
    <source>
        <dbReference type="ARBA" id="ARBA00022857"/>
    </source>
</evidence>
<name>A0ABS5VPP1_9BACT</name>
<dbReference type="Proteomes" id="UP000772618">
    <property type="component" value="Unassembled WGS sequence"/>
</dbReference>
<dbReference type="EMBL" id="JAHESD010000015">
    <property type="protein sequence ID" value="MBT1703410.1"/>
    <property type="molecule type" value="Genomic_DNA"/>
</dbReference>
<dbReference type="SUPFAM" id="SSF53720">
    <property type="entry name" value="ALDH-like"/>
    <property type="match status" value="1"/>
</dbReference>
<evidence type="ECO:0000313" key="3">
    <source>
        <dbReference type="Proteomes" id="UP000772618"/>
    </source>
</evidence>
<accession>A0ABS5VPP1</accession>
<protein>
    <submittedName>
        <fullName evidence="2">Acyl-CoA reductase</fullName>
    </submittedName>
</protein>
<keyword evidence="1" id="KW-0521">NADP</keyword>
<evidence type="ECO:0000313" key="2">
    <source>
        <dbReference type="EMBL" id="MBT1703410.1"/>
    </source>
</evidence>
<proteinExistence type="predicted"/>
<dbReference type="RefSeq" id="WP_254153374.1">
    <property type="nucleotide sequence ID" value="NZ_JAHESD010000015.1"/>
</dbReference>
<dbReference type="Pfam" id="PF05893">
    <property type="entry name" value="LuxC"/>
    <property type="match status" value="1"/>
</dbReference>
<gene>
    <name evidence="2" type="ORF">KK060_08980</name>
</gene>
<reference evidence="2 3" key="1">
    <citation type="submission" date="2021-05" db="EMBL/GenBank/DDBJ databases">
        <title>A Polyphasic approach of four new species of the genus Ohtaekwangia: Ohtaekwangia histidinii sp. nov., Ohtaekwangia cretensis sp. nov., Ohtaekwangia indiensis sp. nov., Ohtaekwangia reichenbachii sp. nov. from diverse environment.</title>
        <authorList>
            <person name="Octaviana S."/>
        </authorList>
    </citation>
    <scope>NUCLEOTIDE SEQUENCE [LARGE SCALE GENOMIC DNA]</scope>
    <source>
        <strain evidence="2 3">PWU20</strain>
    </source>
</reference>